<dbReference type="Proteomes" id="UP000078070">
    <property type="component" value="Chromosome"/>
</dbReference>
<evidence type="ECO:0000313" key="1">
    <source>
        <dbReference type="EMBL" id="ANG65283.1"/>
    </source>
</evidence>
<dbReference type="AlphaFoldDB" id="A0A1A9F6C4"/>
<accession>A0A1A9F6C4</accession>
<dbReference type="STRING" id="1821621.A8C75_14235"/>
<organism evidence="1 2">
    <name type="scientific">Marinobacterium aestuarii</name>
    <dbReference type="NCBI Taxonomy" id="1821621"/>
    <lineage>
        <taxon>Bacteria</taxon>
        <taxon>Pseudomonadati</taxon>
        <taxon>Pseudomonadota</taxon>
        <taxon>Gammaproteobacteria</taxon>
        <taxon>Oceanospirillales</taxon>
        <taxon>Oceanospirillaceae</taxon>
        <taxon>Marinobacterium</taxon>
    </lineage>
</organism>
<evidence type="ECO:0000313" key="2">
    <source>
        <dbReference type="Proteomes" id="UP000078070"/>
    </source>
</evidence>
<evidence type="ECO:0008006" key="3">
    <source>
        <dbReference type="Google" id="ProtNLM"/>
    </source>
</evidence>
<dbReference type="Pfam" id="PF01963">
    <property type="entry name" value="TraB_PrgY_gumN"/>
    <property type="match status" value="1"/>
</dbReference>
<keyword evidence="2" id="KW-1185">Reference proteome</keyword>
<reference evidence="1 2" key="2">
    <citation type="journal article" date="2018" name="Int. J. Syst. Evol. Microbiol.">
        <title>Marinobacterium aestuarii sp. nov., a benzene-degrading marine bacterium isolated from estuary sediment.</title>
        <authorList>
            <person name="Bae S.S."/>
            <person name="Jung J."/>
            <person name="Chung D."/>
            <person name="Baek K."/>
        </authorList>
    </citation>
    <scope>NUCLEOTIDE SEQUENCE [LARGE SCALE GENOMIC DNA]</scope>
    <source>
        <strain evidence="1 2">ST58-10</strain>
    </source>
</reference>
<dbReference type="CDD" id="cd14789">
    <property type="entry name" value="Tiki"/>
    <property type="match status" value="1"/>
</dbReference>
<dbReference type="KEGG" id="mars:A8C75_14235"/>
<dbReference type="PANTHER" id="PTHR40590">
    <property type="entry name" value="CYTOPLASMIC PROTEIN-RELATED"/>
    <property type="match status" value="1"/>
</dbReference>
<dbReference type="PANTHER" id="PTHR40590:SF1">
    <property type="entry name" value="CYTOPLASMIC PROTEIN"/>
    <property type="match status" value="1"/>
</dbReference>
<sequence length="277" mass="30849">MLFCAPPLWAQSPVWRIADGSSVLYLGATVHMLRPGDLPLPGVFDEVYAQSDVLLFEADLGALAQPDVQGLIAQGMVYADGGSLSEHVSESTWQRLERYAVSHGLAPQMLQPLRPSGVFLTLLGIEMMRLGATEEGVDMRLYRQALDDGKPVIGLETIEQHLEYLFSMGEEDPDLFMTQVLDELEVDSAMLDTLIDAWRRGDEAVLYDELVLQLKLEYEPLYRTLVLERNRLWWSQIEALLHSPQTELVLVGAAHLVGPDGLLSRARGLGFTVEAMQ</sequence>
<proteinExistence type="predicted"/>
<name>A0A1A9F6C4_9GAMM</name>
<dbReference type="InterPro" id="IPR002816">
    <property type="entry name" value="TraB/PrgY/GumN_fam"/>
</dbReference>
<reference evidence="2" key="1">
    <citation type="submission" date="2016-05" db="EMBL/GenBank/DDBJ databases">
        <authorList>
            <person name="Baek K."/>
            <person name="Yang S.-J."/>
        </authorList>
    </citation>
    <scope>NUCLEOTIDE SEQUENCE [LARGE SCALE GENOMIC DNA]</scope>
    <source>
        <strain evidence="2">ST58-10</strain>
    </source>
</reference>
<dbReference type="InterPro" id="IPR047111">
    <property type="entry name" value="YbaP-like"/>
</dbReference>
<dbReference type="EMBL" id="CP015839">
    <property type="protein sequence ID" value="ANG65283.1"/>
    <property type="molecule type" value="Genomic_DNA"/>
</dbReference>
<gene>
    <name evidence="1" type="ORF">A8C75_14235</name>
</gene>
<protein>
    <recommendedName>
        <fullName evidence="3">Polysaccharide biosynthesis protein GumN</fullName>
    </recommendedName>
</protein>